<feature type="chain" id="PRO_5042256221" description="Small secreted protein" evidence="1">
    <location>
        <begin position="19"/>
        <end position="190"/>
    </location>
</feature>
<reference evidence="2" key="1">
    <citation type="submission" date="2023-03" db="EMBL/GenBank/DDBJ databases">
        <title>Massive genome expansion in bonnet fungi (Mycena s.s.) driven by repeated elements and novel gene families across ecological guilds.</title>
        <authorList>
            <consortium name="Lawrence Berkeley National Laboratory"/>
            <person name="Harder C.B."/>
            <person name="Miyauchi S."/>
            <person name="Viragh M."/>
            <person name="Kuo A."/>
            <person name="Thoen E."/>
            <person name="Andreopoulos B."/>
            <person name="Lu D."/>
            <person name="Skrede I."/>
            <person name="Drula E."/>
            <person name="Henrissat B."/>
            <person name="Morin E."/>
            <person name="Kohler A."/>
            <person name="Barry K."/>
            <person name="LaButti K."/>
            <person name="Morin E."/>
            <person name="Salamov A."/>
            <person name="Lipzen A."/>
            <person name="Mereny Z."/>
            <person name="Hegedus B."/>
            <person name="Baldrian P."/>
            <person name="Stursova M."/>
            <person name="Weitz H."/>
            <person name="Taylor A."/>
            <person name="Grigoriev I.V."/>
            <person name="Nagy L.G."/>
            <person name="Martin F."/>
            <person name="Kauserud H."/>
        </authorList>
    </citation>
    <scope>NUCLEOTIDE SEQUENCE</scope>
    <source>
        <strain evidence="2">9144</strain>
    </source>
</reference>
<evidence type="ECO:0000256" key="1">
    <source>
        <dbReference type="SAM" id="SignalP"/>
    </source>
</evidence>
<dbReference type="Proteomes" id="UP001219525">
    <property type="component" value="Unassembled WGS sequence"/>
</dbReference>
<keyword evidence="1" id="KW-0732">Signal</keyword>
<keyword evidence="3" id="KW-1185">Reference proteome</keyword>
<evidence type="ECO:0000313" key="2">
    <source>
        <dbReference type="EMBL" id="KAJ7202662.1"/>
    </source>
</evidence>
<protein>
    <recommendedName>
        <fullName evidence="4">Small secreted protein</fullName>
    </recommendedName>
</protein>
<organism evidence="2 3">
    <name type="scientific">Mycena pura</name>
    <dbReference type="NCBI Taxonomy" id="153505"/>
    <lineage>
        <taxon>Eukaryota</taxon>
        <taxon>Fungi</taxon>
        <taxon>Dikarya</taxon>
        <taxon>Basidiomycota</taxon>
        <taxon>Agaricomycotina</taxon>
        <taxon>Agaricomycetes</taxon>
        <taxon>Agaricomycetidae</taxon>
        <taxon>Agaricales</taxon>
        <taxon>Marasmiineae</taxon>
        <taxon>Mycenaceae</taxon>
        <taxon>Mycena</taxon>
    </lineage>
</organism>
<dbReference type="AlphaFoldDB" id="A0AAD6YAQ0"/>
<proteinExistence type="predicted"/>
<evidence type="ECO:0000313" key="3">
    <source>
        <dbReference type="Proteomes" id="UP001219525"/>
    </source>
</evidence>
<accession>A0AAD6YAQ0</accession>
<feature type="signal peptide" evidence="1">
    <location>
        <begin position="1"/>
        <end position="18"/>
    </location>
</feature>
<name>A0AAD6YAQ0_9AGAR</name>
<evidence type="ECO:0008006" key="4">
    <source>
        <dbReference type="Google" id="ProtNLM"/>
    </source>
</evidence>
<gene>
    <name evidence="2" type="ORF">GGX14DRAFT_463211</name>
</gene>
<comment type="caution">
    <text evidence="2">The sequence shown here is derived from an EMBL/GenBank/DDBJ whole genome shotgun (WGS) entry which is preliminary data.</text>
</comment>
<dbReference type="EMBL" id="JARJCW010000054">
    <property type="protein sequence ID" value="KAJ7202662.1"/>
    <property type="molecule type" value="Genomic_DNA"/>
</dbReference>
<sequence>MFPRILSFGICALALARATQTTTLKSGTYTIRNAGTGDQLVCLHADNPIALSSIPVVPPTAGQWVVYLLAGSASVYSMYNRNSTGFAVPEVESPFSPLLILTGYKIQDDSMVALLGMAGMVPGHFSIDAVGHHTSRGDHPAKFVITNVPWGPNRDNRTWAAPIPGTSQKHLLRLEQANGGALQQWEFTSV</sequence>